<evidence type="ECO:0000256" key="5">
    <source>
        <dbReference type="ARBA" id="ARBA00013198"/>
    </source>
</evidence>
<comment type="pathway">
    <text evidence="3 7">Carbohydrate degradation; pentose phosphate pathway; D-ribulose 5-phosphate from D-glucose 6-phosphate (oxidative stage): step 2/3.</text>
</comment>
<dbReference type="SUPFAM" id="SSF100950">
    <property type="entry name" value="NagB/RpiA/CoA transferase-like"/>
    <property type="match status" value="1"/>
</dbReference>
<dbReference type="CDD" id="cd01400">
    <property type="entry name" value="6PGL"/>
    <property type="match status" value="1"/>
</dbReference>
<evidence type="ECO:0000313" key="11">
    <source>
        <dbReference type="Proteomes" id="UP000589036"/>
    </source>
</evidence>
<dbReference type="NCBIfam" id="TIGR01198">
    <property type="entry name" value="pgl"/>
    <property type="match status" value="1"/>
</dbReference>
<dbReference type="InterPro" id="IPR005900">
    <property type="entry name" value="6-phosphogluconolactonase_DevB"/>
</dbReference>
<dbReference type="EMBL" id="JACCCC010000001">
    <property type="protein sequence ID" value="NYE46641.1"/>
    <property type="molecule type" value="Genomic_DNA"/>
</dbReference>
<dbReference type="AlphaFoldDB" id="A0A852TSN7"/>
<feature type="region of interest" description="Disordered" evidence="8">
    <location>
        <begin position="1"/>
        <end position="31"/>
    </location>
</feature>
<evidence type="ECO:0000256" key="8">
    <source>
        <dbReference type="SAM" id="MobiDB-lite"/>
    </source>
</evidence>
<accession>A0A852TSN7</accession>
<comment type="catalytic activity">
    <reaction evidence="1 7">
        <text>6-phospho-D-glucono-1,5-lactone + H2O = 6-phospho-D-gluconate + H(+)</text>
        <dbReference type="Rhea" id="RHEA:12556"/>
        <dbReference type="ChEBI" id="CHEBI:15377"/>
        <dbReference type="ChEBI" id="CHEBI:15378"/>
        <dbReference type="ChEBI" id="CHEBI:57955"/>
        <dbReference type="ChEBI" id="CHEBI:58759"/>
        <dbReference type="EC" id="3.1.1.31"/>
    </reaction>
</comment>
<evidence type="ECO:0000256" key="6">
    <source>
        <dbReference type="ARBA" id="ARBA00020337"/>
    </source>
</evidence>
<protein>
    <recommendedName>
        <fullName evidence="6 7">6-phosphogluconolactonase</fullName>
        <shortName evidence="7">6PGL</shortName>
        <ecNumber evidence="5 7">3.1.1.31</ecNumber>
    </recommendedName>
</protein>
<evidence type="ECO:0000256" key="4">
    <source>
        <dbReference type="ARBA" id="ARBA00010662"/>
    </source>
</evidence>
<proteinExistence type="inferred from homology"/>
<organism evidence="10 11">
    <name type="scientific">Spinactinospora alkalitolerans</name>
    <dbReference type="NCBI Taxonomy" id="687207"/>
    <lineage>
        <taxon>Bacteria</taxon>
        <taxon>Bacillati</taxon>
        <taxon>Actinomycetota</taxon>
        <taxon>Actinomycetes</taxon>
        <taxon>Streptosporangiales</taxon>
        <taxon>Nocardiopsidaceae</taxon>
        <taxon>Spinactinospora</taxon>
    </lineage>
</organism>
<dbReference type="Proteomes" id="UP000589036">
    <property type="component" value="Unassembled WGS sequence"/>
</dbReference>
<dbReference type="PANTHER" id="PTHR11054">
    <property type="entry name" value="6-PHOSPHOGLUCONOLACTONASE"/>
    <property type="match status" value="1"/>
</dbReference>
<dbReference type="Gene3D" id="3.40.50.1360">
    <property type="match status" value="1"/>
</dbReference>
<keyword evidence="11" id="KW-1185">Reference proteome</keyword>
<evidence type="ECO:0000256" key="1">
    <source>
        <dbReference type="ARBA" id="ARBA00000832"/>
    </source>
</evidence>
<sequence length="293" mass="30673">MSDERAESAAAPAVGREMHSPADREGSASAERYGAPPTVIVHPDADLLAKATAARIVTRLVDVQAARGTASIVLTGGSIGIAVLAELAEVPARDAIDWRRLEIWWGDERFLPTGDAERNETGAREALLDHVNVDPGRVHAMPAPGGPDGDEPERGAERYARSLHAAARPDDHADVPSFDVCLLGIGPDAHVASLFPEQPALYEEERTVVAVHGAPKPPPTRVSLTFPAIRAAREVWVIASGEGKADAVRLALSEAGPIQVPASGARGRSRTLFLLDRAAASKLPAGLAAPGAL</sequence>
<keyword evidence="7 10" id="KW-0378">Hydrolase</keyword>
<dbReference type="InterPro" id="IPR039104">
    <property type="entry name" value="6PGL"/>
</dbReference>
<dbReference type="InterPro" id="IPR037171">
    <property type="entry name" value="NagB/RpiA_transferase-like"/>
</dbReference>
<comment type="similarity">
    <text evidence="4 7">Belongs to the glucosamine/galactosamine-6-phosphate isomerase family. 6-phosphogluconolactonase subfamily.</text>
</comment>
<dbReference type="Pfam" id="PF01182">
    <property type="entry name" value="Glucosamine_iso"/>
    <property type="match status" value="1"/>
</dbReference>
<evidence type="ECO:0000259" key="9">
    <source>
        <dbReference type="Pfam" id="PF01182"/>
    </source>
</evidence>
<dbReference type="GO" id="GO:0005975">
    <property type="term" value="P:carbohydrate metabolic process"/>
    <property type="evidence" value="ECO:0007669"/>
    <property type="project" value="UniProtKB-UniRule"/>
</dbReference>
<dbReference type="InterPro" id="IPR006148">
    <property type="entry name" value="Glc/Gal-6P_isomerase"/>
</dbReference>
<evidence type="ECO:0000256" key="3">
    <source>
        <dbReference type="ARBA" id="ARBA00004961"/>
    </source>
</evidence>
<feature type="compositionally biased region" description="Basic and acidic residues" evidence="8">
    <location>
        <begin position="16"/>
        <end position="26"/>
    </location>
</feature>
<feature type="domain" description="Glucosamine/galactosamine-6-phosphate isomerase" evidence="9">
    <location>
        <begin position="43"/>
        <end position="270"/>
    </location>
</feature>
<name>A0A852TSN7_9ACTN</name>
<dbReference type="UniPathway" id="UPA00115">
    <property type="reaction ID" value="UER00409"/>
</dbReference>
<evidence type="ECO:0000256" key="2">
    <source>
        <dbReference type="ARBA" id="ARBA00002681"/>
    </source>
</evidence>
<dbReference type="GO" id="GO:0006098">
    <property type="term" value="P:pentose-phosphate shunt"/>
    <property type="evidence" value="ECO:0007669"/>
    <property type="project" value="UniProtKB-UniPathway"/>
</dbReference>
<dbReference type="PANTHER" id="PTHR11054:SF0">
    <property type="entry name" value="6-PHOSPHOGLUCONOLACTONASE"/>
    <property type="match status" value="1"/>
</dbReference>
<reference evidence="10 11" key="1">
    <citation type="submission" date="2020-07" db="EMBL/GenBank/DDBJ databases">
        <title>Sequencing the genomes of 1000 actinobacteria strains.</title>
        <authorList>
            <person name="Klenk H.-P."/>
        </authorList>
    </citation>
    <scope>NUCLEOTIDE SEQUENCE [LARGE SCALE GENOMIC DNA]</scope>
    <source>
        <strain evidence="10 11">CXB654</strain>
    </source>
</reference>
<dbReference type="GO" id="GO:0017057">
    <property type="term" value="F:6-phosphogluconolactonase activity"/>
    <property type="evidence" value="ECO:0007669"/>
    <property type="project" value="UniProtKB-UniRule"/>
</dbReference>
<feature type="region of interest" description="Disordered" evidence="8">
    <location>
        <begin position="135"/>
        <end position="154"/>
    </location>
</feature>
<evidence type="ECO:0000313" key="10">
    <source>
        <dbReference type="EMBL" id="NYE46641.1"/>
    </source>
</evidence>
<dbReference type="EC" id="3.1.1.31" evidence="5 7"/>
<comment type="function">
    <text evidence="2 7">Hydrolysis of 6-phosphogluconolactone to 6-phosphogluconate.</text>
</comment>
<gene>
    <name evidence="7" type="primary">pgl</name>
    <name evidence="10" type="ORF">HDA32_001761</name>
</gene>
<comment type="caution">
    <text evidence="10">The sequence shown here is derived from an EMBL/GenBank/DDBJ whole genome shotgun (WGS) entry which is preliminary data.</text>
</comment>
<evidence type="ECO:0000256" key="7">
    <source>
        <dbReference type="RuleBase" id="RU365095"/>
    </source>
</evidence>